<dbReference type="PROSITE" id="PS51900">
    <property type="entry name" value="CB"/>
    <property type="match status" value="1"/>
</dbReference>
<keyword evidence="2 4" id="KW-0238">DNA-binding</keyword>
<dbReference type="Pfam" id="PF00589">
    <property type="entry name" value="Phage_integrase"/>
    <property type="match status" value="1"/>
</dbReference>
<dbReference type="InterPro" id="IPR050090">
    <property type="entry name" value="Tyrosine_recombinase_XerCD"/>
</dbReference>
<dbReference type="InterPro" id="IPR002104">
    <property type="entry name" value="Integrase_catalytic"/>
</dbReference>
<gene>
    <name evidence="7" type="ORF">EVJ47_06615</name>
</gene>
<dbReference type="InterPro" id="IPR011010">
    <property type="entry name" value="DNA_brk_join_enz"/>
</dbReference>
<evidence type="ECO:0000256" key="4">
    <source>
        <dbReference type="PROSITE-ProRule" id="PRU01248"/>
    </source>
</evidence>
<keyword evidence="3" id="KW-0233">DNA recombination</keyword>
<proteinExistence type="inferred from homology"/>
<sequence length="361" mass="41604">MGIYKKANSNNFMMSKTVNGLTYFKSSGTNLKMEARATFDRWVIELKEQIRTGEPVKQKQEPIINNSTFSELADKYLEYTAGRLKSHKGLFTFYKKLNGYFGNKTLTTISIEDVENMQSDILKQGLSNAYANRLLIHFKRALKKAADWEIISDDVLNKFKKVKLVKGETKRLRYLSEDEAQRFIGNCDINLKSIVITALNTGMRKSEILHLAWDRVDLKNRIILLDKTKNGERREIPINQTLYDVLLQLPRHISGYVFANPKTGKPYNNVKKSFGSALRKSHIFDFRFHDLRHTFASWLVMGGVDLTTVKELLGHKDVRMTLRYSHLAASHISNAVKVLEKNFTVSLPQEQKQKSEYLESV</sequence>
<dbReference type="PANTHER" id="PTHR30349">
    <property type="entry name" value="PHAGE INTEGRASE-RELATED"/>
    <property type="match status" value="1"/>
</dbReference>
<dbReference type="InterPro" id="IPR044068">
    <property type="entry name" value="CB"/>
</dbReference>
<dbReference type="GO" id="GO:0015074">
    <property type="term" value="P:DNA integration"/>
    <property type="evidence" value="ECO:0007669"/>
    <property type="project" value="InterPro"/>
</dbReference>
<comment type="similarity">
    <text evidence="1">Belongs to the 'phage' integrase family.</text>
</comment>
<dbReference type="GO" id="GO:0003677">
    <property type="term" value="F:DNA binding"/>
    <property type="evidence" value="ECO:0007669"/>
    <property type="project" value="UniProtKB-UniRule"/>
</dbReference>
<dbReference type="CDD" id="cd00796">
    <property type="entry name" value="INT_Rci_Hp1_C"/>
    <property type="match status" value="1"/>
</dbReference>
<accession>A0A519BAM5</accession>
<comment type="caution">
    <text evidence="7">The sequence shown here is derived from an EMBL/GenBank/DDBJ whole genome shotgun (WGS) entry which is preliminary data.</text>
</comment>
<dbReference type="Gene3D" id="1.10.443.10">
    <property type="entry name" value="Intergrase catalytic core"/>
    <property type="match status" value="1"/>
</dbReference>
<feature type="domain" description="Core-binding (CB)" evidence="6">
    <location>
        <begin position="67"/>
        <end position="146"/>
    </location>
</feature>
<protein>
    <submittedName>
        <fullName evidence="7">Site-specific integrase</fullName>
    </submittedName>
</protein>
<dbReference type="InterPro" id="IPR010998">
    <property type="entry name" value="Integrase_recombinase_N"/>
</dbReference>
<dbReference type="PROSITE" id="PS51898">
    <property type="entry name" value="TYR_RECOMBINASE"/>
    <property type="match status" value="1"/>
</dbReference>
<dbReference type="EMBL" id="SGBD01000003">
    <property type="protein sequence ID" value="RZD14335.1"/>
    <property type="molecule type" value="Genomic_DNA"/>
</dbReference>
<dbReference type="Proteomes" id="UP000320813">
    <property type="component" value="Unassembled WGS sequence"/>
</dbReference>
<organism evidence="7 8">
    <name type="scientific">Candidatus Acidulodesulfobacterium ferriphilum</name>
    <dbReference type="NCBI Taxonomy" id="2597223"/>
    <lineage>
        <taxon>Bacteria</taxon>
        <taxon>Deltaproteobacteria</taxon>
        <taxon>Candidatus Acidulodesulfobacterales</taxon>
        <taxon>Candidatus Acidulodesulfobacterium</taxon>
    </lineage>
</organism>
<feature type="domain" description="Tyr recombinase" evidence="5">
    <location>
        <begin position="170"/>
        <end position="337"/>
    </location>
</feature>
<reference evidence="7 8" key="1">
    <citation type="submission" date="2019-01" db="EMBL/GenBank/DDBJ databases">
        <title>Insights into ecological role of a new deltaproteobacterial order Candidatus Sinidesulfobacterales (Sva0485) by metagenomics and metatranscriptomics.</title>
        <authorList>
            <person name="Tan S."/>
            <person name="Liu J."/>
            <person name="Fang Y."/>
            <person name="Hedlund B.P."/>
            <person name="Lian Z.H."/>
            <person name="Huang L.Y."/>
            <person name="Li J.T."/>
            <person name="Huang L.N."/>
            <person name="Li W.J."/>
            <person name="Jiang H.C."/>
            <person name="Dong H.L."/>
            <person name="Shu W.S."/>
        </authorList>
    </citation>
    <scope>NUCLEOTIDE SEQUENCE [LARGE SCALE GENOMIC DNA]</scope>
    <source>
        <strain evidence="7">AP3</strain>
    </source>
</reference>
<evidence type="ECO:0000313" key="8">
    <source>
        <dbReference type="Proteomes" id="UP000320813"/>
    </source>
</evidence>
<name>A0A519BAM5_9DELT</name>
<dbReference type="AlphaFoldDB" id="A0A519BAM5"/>
<evidence type="ECO:0000259" key="5">
    <source>
        <dbReference type="PROSITE" id="PS51898"/>
    </source>
</evidence>
<evidence type="ECO:0000256" key="1">
    <source>
        <dbReference type="ARBA" id="ARBA00008857"/>
    </source>
</evidence>
<dbReference type="PANTHER" id="PTHR30349:SF64">
    <property type="entry name" value="PROPHAGE INTEGRASE INTD-RELATED"/>
    <property type="match status" value="1"/>
</dbReference>
<dbReference type="Gene3D" id="1.10.150.130">
    <property type="match status" value="1"/>
</dbReference>
<evidence type="ECO:0000256" key="2">
    <source>
        <dbReference type="ARBA" id="ARBA00023125"/>
    </source>
</evidence>
<dbReference type="SUPFAM" id="SSF56349">
    <property type="entry name" value="DNA breaking-rejoining enzymes"/>
    <property type="match status" value="1"/>
</dbReference>
<dbReference type="GO" id="GO:0006310">
    <property type="term" value="P:DNA recombination"/>
    <property type="evidence" value="ECO:0007669"/>
    <property type="project" value="UniProtKB-KW"/>
</dbReference>
<evidence type="ECO:0000256" key="3">
    <source>
        <dbReference type="ARBA" id="ARBA00023172"/>
    </source>
</evidence>
<evidence type="ECO:0000259" key="6">
    <source>
        <dbReference type="PROSITE" id="PS51900"/>
    </source>
</evidence>
<dbReference type="InterPro" id="IPR013762">
    <property type="entry name" value="Integrase-like_cat_sf"/>
</dbReference>
<evidence type="ECO:0000313" key="7">
    <source>
        <dbReference type="EMBL" id="RZD14335.1"/>
    </source>
</evidence>